<dbReference type="Proteomes" id="UP000054560">
    <property type="component" value="Unassembled WGS sequence"/>
</dbReference>
<dbReference type="OrthoDB" id="5300823at2759"/>
<organism evidence="4 5">
    <name type="scientific">Sphaeroforma arctica JP610</name>
    <dbReference type="NCBI Taxonomy" id="667725"/>
    <lineage>
        <taxon>Eukaryota</taxon>
        <taxon>Ichthyosporea</taxon>
        <taxon>Ichthyophonida</taxon>
        <taxon>Sphaeroforma</taxon>
    </lineage>
</organism>
<dbReference type="Gene3D" id="2.30.110.10">
    <property type="entry name" value="Electron Transport, Fmn-binding Protein, Chain A"/>
    <property type="match status" value="1"/>
</dbReference>
<sequence length="242" mass="25828">MGYNNNVPTWAVIAVTAICSIAITVAVQRISSPADEGSGNKRGCKSKSLRSKQKSIDAKDVGGKQGTLRGICEEESFSPPLPSVVVNVLKTSGLSYLATVNAEGEPHLSLMAFTYVQEDEKIVLSTRRDTKKANNLLVSGGIVSLLIHDGDADTVTVNPVEQESAQAKCTCSITLVGEASVESGERAERYRAKHLENNPKGAVFINGDNIAIVTVKVLEASICNSKDKVKRWTASSGTTEYK</sequence>
<accession>A0A0L0GFX9</accession>
<feature type="compositionally biased region" description="Basic residues" evidence="1">
    <location>
        <begin position="42"/>
        <end position="53"/>
    </location>
</feature>
<keyword evidence="2" id="KW-0812">Transmembrane</keyword>
<reference evidence="4 5" key="1">
    <citation type="submission" date="2011-02" db="EMBL/GenBank/DDBJ databases">
        <title>The Genome Sequence of Sphaeroforma arctica JP610.</title>
        <authorList>
            <consortium name="The Broad Institute Genome Sequencing Platform"/>
            <person name="Russ C."/>
            <person name="Cuomo C."/>
            <person name="Young S.K."/>
            <person name="Zeng Q."/>
            <person name="Gargeya S."/>
            <person name="Alvarado L."/>
            <person name="Berlin A."/>
            <person name="Chapman S.B."/>
            <person name="Chen Z."/>
            <person name="Freedman E."/>
            <person name="Gellesch M."/>
            <person name="Goldberg J."/>
            <person name="Griggs A."/>
            <person name="Gujja S."/>
            <person name="Heilman E."/>
            <person name="Heiman D."/>
            <person name="Howarth C."/>
            <person name="Mehta T."/>
            <person name="Neiman D."/>
            <person name="Pearson M."/>
            <person name="Roberts A."/>
            <person name="Saif S."/>
            <person name="Shea T."/>
            <person name="Shenoy N."/>
            <person name="Sisk P."/>
            <person name="Stolte C."/>
            <person name="Sykes S."/>
            <person name="White J."/>
            <person name="Yandava C."/>
            <person name="Burger G."/>
            <person name="Gray M.W."/>
            <person name="Holland P.W.H."/>
            <person name="King N."/>
            <person name="Lang F.B.F."/>
            <person name="Roger A.J."/>
            <person name="Ruiz-Trillo I."/>
            <person name="Haas B."/>
            <person name="Nusbaum C."/>
            <person name="Birren B."/>
        </authorList>
    </citation>
    <scope>NUCLEOTIDE SEQUENCE [LARGE SCALE GENOMIC DNA]</scope>
    <source>
        <strain evidence="4 5">JP610</strain>
    </source>
</reference>
<dbReference type="PANTHER" id="PTHR28040">
    <property type="entry name" value="PYRIDOXAMINE 5'-PHOSPHATE OXIDASE YLR456W HOMOLOG-RELATED"/>
    <property type="match status" value="1"/>
</dbReference>
<dbReference type="STRING" id="667725.A0A0L0GFX9"/>
<dbReference type="eggNOG" id="ENOG502S89E">
    <property type="taxonomic scope" value="Eukaryota"/>
</dbReference>
<protein>
    <recommendedName>
        <fullName evidence="3">Pyridoxamine 5'-phosphate oxidase N-terminal domain-containing protein</fullName>
    </recommendedName>
</protein>
<keyword evidence="5" id="KW-1185">Reference proteome</keyword>
<evidence type="ECO:0000259" key="3">
    <source>
        <dbReference type="Pfam" id="PF01243"/>
    </source>
</evidence>
<gene>
    <name evidence="4" type="ORF">SARC_00170</name>
</gene>
<feature type="region of interest" description="Disordered" evidence="1">
    <location>
        <begin position="33"/>
        <end position="63"/>
    </location>
</feature>
<dbReference type="PANTHER" id="PTHR28040:SF1">
    <property type="entry name" value="PYRIDOXAMINE 5'-PHOSPHATE OXIDASE YLR456W HOMOLOG-RELATED"/>
    <property type="match status" value="1"/>
</dbReference>
<dbReference type="RefSeq" id="XP_014161638.1">
    <property type="nucleotide sequence ID" value="XM_014306163.1"/>
</dbReference>
<dbReference type="EMBL" id="KQ241600">
    <property type="protein sequence ID" value="KNC87736.1"/>
    <property type="molecule type" value="Genomic_DNA"/>
</dbReference>
<evidence type="ECO:0000256" key="2">
    <source>
        <dbReference type="SAM" id="Phobius"/>
    </source>
</evidence>
<dbReference type="SUPFAM" id="SSF50475">
    <property type="entry name" value="FMN-binding split barrel"/>
    <property type="match status" value="1"/>
</dbReference>
<dbReference type="GO" id="GO:0005737">
    <property type="term" value="C:cytoplasm"/>
    <property type="evidence" value="ECO:0007669"/>
    <property type="project" value="TreeGrafter"/>
</dbReference>
<dbReference type="GO" id="GO:0005634">
    <property type="term" value="C:nucleus"/>
    <property type="evidence" value="ECO:0007669"/>
    <property type="project" value="TreeGrafter"/>
</dbReference>
<dbReference type="AlphaFoldDB" id="A0A0L0GFX9"/>
<proteinExistence type="predicted"/>
<dbReference type="InterPro" id="IPR052841">
    <property type="entry name" value="PMP_oxidase-like"/>
</dbReference>
<feature type="domain" description="Pyridoxamine 5'-phosphate oxidase N-terminal" evidence="3">
    <location>
        <begin position="86"/>
        <end position="194"/>
    </location>
</feature>
<dbReference type="GeneID" id="25900674"/>
<evidence type="ECO:0000313" key="4">
    <source>
        <dbReference type="EMBL" id="KNC87736.1"/>
    </source>
</evidence>
<keyword evidence="2" id="KW-0472">Membrane</keyword>
<keyword evidence="2" id="KW-1133">Transmembrane helix</keyword>
<dbReference type="Pfam" id="PF01243">
    <property type="entry name" value="PNPOx_N"/>
    <property type="match status" value="1"/>
</dbReference>
<dbReference type="InterPro" id="IPR011576">
    <property type="entry name" value="Pyridox_Oxase_N"/>
</dbReference>
<dbReference type="InterPro" id="IPR012349">
    <property type="entry name" value="Split_barrel_FMN-bd"/>
</dbReference>
<evidence type="ECO:0000313" key="5">
    <source>
        <dbReference type="Proteomes" id="UP000054560"/>
    </source>
</evidence>
<evidence type="ECO:0000256" key="1">
    <source>
        <dbReference type="SAM" id="MobiDB-lite"/>
    </source>
</evidence>
<name>A0A0L0GFX9_9EUKA</name>
<feature type="transmembrane region" description="Helical" evidence="2">
    <location>
        <begin position="7"/>
        <end position="27"/>
    </location>
</feature>